<evidence type="ECO:0000256" key="7">
    <source>
        <dbReference type="SAM" id="Phobius"/>
    </source>
</evidence>
<comment type="subcellular location">
    <subcellularLocation>
        <location evidence="1">Cell membrane</location>
        <topology evidence="1">Multi-pass membrane protein</topology>
    </subcellularLocation>
</comment>
<evidence type="ECO:0008006" key="10">
    <source>
        <dbReference type="Google" id="ProtNLM"/>
    </source>
</evidence>
<name>A0A1F8FWB2_9BACT</name>
<dbReference type="Pfam" id="PF07681">
    <property type="entry name" value="DoxX"/>
    <property type="match status" value="1"/>
</dbReference>
<dbReference type="GO" id="GO:0005886">
    <property type="term" value="C:plasma membrane"/>
    <property type="evidence" value="ECO:0007669"/>
    <property type="project" value="UniProtKB-SubCell"/>
</dbReference>
<comment type="similarity">
    <text evidence="2">Belongs to the DoxX family.</text>
</comment>
<keyword evidence="5 7" id="KW-1133">Transmembrane helix</keyword>
<dbReference type="InterPro" id="IPR032808">
    <property type="entry name" value="DoxX"/>
</dbReference>
<feature type="transmembrane region" description="Helical" evidence="7">
    <location>
        <begin position="12"/>
        <end position="31"/>
    </location>
</feature>
<evidence type="ECO:0000256" key="4">
    <source>
        <dbReference type="ARBA" id="ARBA00022692"/>
    </source>
</evidence>
<gene>
    <name evidence="8" type="ORF">A3C81_01440</name>
</gene>
<proteinExistence type="inferred from homology"/>
<evidence type="ECO:0000313" key="8">
    <source>
        <dbReference type="EMBL" id="OGN16629.1"/>
    </source>
</evidence>
<keyword evidence="4 7" id="KW-0812">Transmembrane</keyword>
<dbReference type="AlphaFoldDB" id="A0A1F8FWB2"/>
<feature type="transmembrane region" description="Helical" evidence="7">
    <location>
        <begin position="59"/>
        <end position="83"/>
    </location>
</feature>
<evidence type="ECO:0000313" key="9">
    <source>
        <dbReference type="Proteomes" id="UP000177796"/>
    </source>
</evidence>
<reference evidence="8 9" key="1">
    <citation type="journal article" date="2016" name="Nat. Commun.">
        <title>Thousands of microbial genomes shed light on interconnected biogeochemical processes in an aquifer system.</title>
        <authorList>
            <person name="Anantharaman K."/>
            <person name="Brown C.T."/>
            <person name="Hug L.A."/>
            <person name="Sharon I."/>
            <person name="Castelle C.J."/>
            <person name="Probst A.J."/>
            <person name="Thomas B.C."/>
            <person name="Singh A."/>
            <person name="Wilkins M.J."/>
            <person name="Karaoz U."/>
            <person name="Brodie E.L."/>
            <person name="Williams K.H."/>
            <person name="Hubbard S.S."/>
            <person name="Banfield J.F."/>
        </authorList>
    </citation>
    <scope>NUCLEOTIDE SEQUENCE [LARGE SCALE GENOMIC DNA]</scope>
</reference>
<evidence type="ECO:0000256" key="3">
    <source>
        <dbReference type="ARBA" id="ARBA00022475"/>
    </source>
</evidence>
<sequence>MINNKYQRFMVLLLRLAMGWMMFYAGTTKVLDPGWSAAGYLKSAKTFAGFYQWLAQPDIIPFINFINEWGLTLLGVSLILGIFVRLSSLLGVLLMLLYYIPVLSFPYVGHGYIVDEHVIYALVLLFFAASRAGRIWGLDALIGNALGRGKFG</sequence>
<keyword evidence="6 7" id="KW-0472">Membrane</keyword>
<dbReference type="Proteomes" id="UP000177796">
    <property type="component" value="Unassembled WGS sequence"/>
</dbReference>
<organism evidence="8 9">
    <name type="scientific">Candidatus Yanofskybacteria bacterium RIFCSPHIGHO2_02_FULL_46_19</name>
    <dbReference type="NCBI Taxonomy" id="1802684"/>
    <lineage>
        <taxon>Bacteria</taxon>
        <taxon>Candidatus Yanofskyibacteriota</taxon>
    </lineage>
</organism>
<dbReference type="EMBL" id="MGJY01000008">
    <property type="protein sequence ID" value="OGN16629.1"/>
    <property type="molecule type" value="Genomic_DNA"/>
</dbReference>
<keyword evidence="3" id="KW-1003">Cell membrane</keyword>
<dbReference type="PANTHER" id="PTHR33452">
    <property type="entry name" value="OXIDOREDUCTASE CATD-RELATED"/>
    <property type="match status" value="1"/>
</dbReference>
<dbReference type="InterPro" id="IPR051907">
    <property type="entry name" value="DoxX-like_oxidoreductase"/>
</dbReference>
<evidence type="ECO:0000256" key="1">
    <source>
        <dbReference type="ARBA" id="ARBA00004651"/>
    </source>
</evidence>
<protein>
    <recommendedName>
        <fullName evidence="10">DoxX family protein</fullName>
    </recommendedName>
</protein>
<evidence type="ECO:0000256" key="6">
    <source>
        <dbReference type="ARBA" id="ARBA00023136"/>
    </source>
</evidence>
<evidence type="ECO:0000256" key="2">
    <source>
        <dbReference type="ARBA" id="ARBA00006679"/>
    </source>
</evidence>
<accession>A0A1F8FWB2</accession>
<feature type="transmembrane region" description="Helical" evidence="7">
    <location>
        <begin position="90"/>
        <end position="113"/>
    </location>
</feature>
<dbReference type="PANTHER" id="PTHR33452:SF1">
    <property type="entry name" value="INNER MEMBRANE PROTEIN YPHA-RELATED"/>
    <property type="match status" value="1"/>
</dbReference>
<feature type="transmembrane region" description="Helical" evidence="7">
    <location>
        <begin position="119"/>
        <end position="142"/>
    </location>
</feature>
<comment type="caution">
    <text evidence="8">The sequence shown here is derived from an EMBL/GenBank/DDBJ whole genome shotgun (WGS) entry which is preliminary data.</text>
</comment>
<evidence type="ECO:0000256" key="5">
    <source>
        <dbReference type="ARBA" id="ARBA00022989"/>
    </source>
</evidence>